<reference evidence="2" key="1">
    <citation type="submission" date="2021-06" db="EMBL/GenBank/DDBJ databases">
        <authorList>
            <person name="Arsene-Ploetze F."/>
        </authorList>
    </citation>
    <scope>NUCLEOTIDE SEQUENCE</scope>
    <source>
        <strain evidence="2">SBRY1</strain>
    </source>
</reference>
<accession>A0A9W4H5G2</accession>
<organism evidence="2 3">
    <name type="scientific">Actinacidiphila bryophytorum</name>
    <dbReference type="NCBI Taxonomy" id="1436133"/>
    <lineage>
        <taxon>Bacteria</taxon>
        <taxon>Bacillati</taxon>
        <taxon>Actinomycetota</taxon>
        <taxon>Actinomycetes</taxon>
        <taxon>Kitasatosporales</taxon>
        <taxon>Streptomycetaceae</taxon>
        <taxon>Actinacidiphila</taxon>
    </lineage>
</organism>
<feature type="compositionally biased region" description="Basic and acidic residues" evidence="1">
    <location>
        <begin position="153"/>
        <end position="169"/>
    </location>
</feature>
<dbReference type="AlphaFoldDB" id="A0A9W4H5G2"/>
<dbReference type="Proteomes" id="UP001153328">
    <property type="component" value="Unassembled WGS sequence"/>
</dbReference>
<gene>
    <name evidence="2" type="ORF">SBRY_50765</name>
</gene>
<name>A0A9W4H5G2_9ACTN</name>
<evidence type="ECO:0000313" key="3">
    <source>
        <dbReference type="Proteomes" id="UP001153328"/>
    </source>
</evidence>
<protein>
    <submittedName>
        <fullName evidence="2">Uncharacterized protein</fullName>
    </submittedName>
</protein>
<sequence length="192" mass="21342">MDVTGSSPRAASFVADPRWGCGRHRYARARVRLRPERESRPRPGPRRGRAHVRLPRALAAVARRRRTRLHHGLAVRRGLPGDLRHVQGLLPARREPRLPGAARHAAAGDPDVQLAQGAAALRGQGVQVLRDHRRRGARPAADRLRLRPRHRRAAPDGLRREGRRADGRLHDAPDVRLRLSVSFGSLCPPVTG</sequence>
<evidence type="ECO:0000256" key="1">
    <source>
        <dbReference type="SAM" id="MobiDB-lite"/>
    </source>
</evidence>
<proteinExistence type="predicted"/>
<comment type="caution">
    <text evidence="2">The sequence shown here is derived from an EMBL/GenBank/DDBJ whole genome shotgun (WGS) entry which is preliminary data.</text>
</comment>
<evidence type="ECO:0000313" key="2">
    <source>
        <dbReference type="EMBL" id="CAG7652016.1"/>
    </source>
</evidence>
<feature type="region of interest" description="Disordered" evidence="1">
    <location>
        <begin position="131"/>
        <end position="169"/>
    </location>
</feature>
<keyword evidence="3" id="KW-1185">Reference proteome</keyword>
<dbReference type="EMBL" id="CAJVAX010000019">
    <property type="protein sequence ID" value="CAG7652016.1"/>
    <property type="molecule type" value="Genomic_DNA"/>
</dbReference>